<dbReference type="EMBL" id="JBHSHT010000001">
    <property type="protein sequence ID" value="MFC4822707.1"/>
    <property type="molecule type" value="Genomic_DNA"/>
</dbReference>
<reference evidence="1 2" key="1">
    <citation type="journal article" date="2019" name="Int. J. Syst. Evol. Microbiol.">
        <title>The Global Catalogue of Microorganisms (GCM) 10K type strain sequencing project: providing services to taxonomists for standard genome sequencing and annotation.</title>
        <authorList>
            <consortium name="The Broad Institute Genomics Platform"/>
            <consortium name="The Broad Institute Genome Sequencing Center for Infectious Disease"/>
            <person name="Wu L."/>
            <person name="Ma J."/>
        </authorList>
    </citation>
    <scope>NUCLEOTIDE SEQUENCE [LARGE SCALE GENOMIC DNA]</scope>
    <source>
        <strain evidence="1 2">XZYJ18</strain>
    </source>
</reference>
<dbReference type="Gene3D" id="3.60.15.10">
    <property type="entry name" value="Ribonuclease Z/Hydroxyacylglutathione hydrolase-like"/>
    <property type="match status" value="1"/>
</dbReference>
<keyword evidence="2" id="KW-1185">Reference proteome</keyword>
<gene>
    <name evidence="1" type="ORF">ACFO9K_00380</name>
</gene>
<dbReference type="InterPro" id="IPR036866">
    <property type="entry name" value="RibonucZ/Hydroxyglut_hydro"/>
</dbReference>
<evidence type="ECO:0008006" key="3">
    <source>
        <dbReference type="Google" id="ProtNLM"/>
    </source>
</evidence>
<organism evidence="1 2">
    <name type="scientific">Halorussus aquaticus</name>
    <dbReference type="NCBI Taxonomy" id="2953748"/>
    <lineage>
        <taxon>Archaea</taxon>
        <taxon>Methanobacteriati</taxon>
        <taxon>Methanobacteriota</taxon>
        <taxon>Stenosarchaea group</taxon>
        <taxon>Halobacteria</taxon>
        <taxon>Halobacteriales</taxon>
        <taxon>Haladaptataceae</taxon>
        <taxon>Halorussus</taxon>
    </lineage>
</organism>
<dbReference type="GeneID" id="73046252"/>
<dbReference type="SUPFAM" id="SSF56281">
    <property type="entry name" value="Metallo-hydrolase/oxidoreductase"/>
    <property type="match status" value="1"/>
</dbReference>
<dbReference type="RefSeq" id="WP_254267771.1">
    <property type="nucleotide sequence ID" value="NZ_CP100400.1"/>
</dbReference>
<dbReference type="Proteomes" id="UP001595945">
    <property type="component" value="Unassembled WGS sequence"/>
</dbReference>
<proteinExistence type="predicted"/>
<comment type="caution">
    <text evidence="1">The sequence shown here is derived from an EMBL/GenBank/DDBJ whole genome shotgun (WGS) entry which is preliminary data.</text>
</comment>
<sequence>MPLKKSQPATDYEEIDRWEDGVGWIAHPNEAMLRASHALATESGVWVVDPVDAPDIDDLFAEFGDVAGVVVLLNRHYRDADAIAQRHDVPVYVPSWFDDVPETEAELRRFDATLPGTDFRVLKIFDSFGWAEAALYDDESGTLVVPEGVGNAPYFTTPGERIGVHPMLRLTPPSALRGLRPERVLFGHGRGVLDDATRALDDALSGARRATPKLYAENLRLLLQR</sequence>
<protein>
    <recommendedName>
        <fullName evidence="3">MBL fold metallo-hydrolase</fullName>
    </recommendedName>
</protein>
<dbReference type="AlphaFoldDB" id="A0ABD5PW57"/>
<accession>A0ABD5PW57</accession>
<evidence type="ECO:0000313" key="2">
    <source>
        <dbReference type="Proteomes" id="UP001595945"/>
    </source>
</evidence>
<name>A0ABD5PW57_9EURY</name>
<evidence type="ECO:0000313" key="1">
    <source>
        <dbReference type="EMBL" id="MFC4822707.1"/>
    </source>
</evidence>